<accession>A0A809RDU3</accession>
<dbReference type="Proteomes" id="UP000662873">
    <property type="component" value="Chromosome"/>
</dbReference>
<dbReference type="EMBL" id="AP021858">
    <property type="protein sequence ID" value="BBO24808.1"/>
    <property type="molecule type" value="Genomic_DNA"/>
</dbReference>
<keyword evidence="1" id="KW-0472">Membrane</keyword>
<evidence type="ECO:0000313" key="3">
    <source>
        <dbReference type="Proteomes" id="UP000662873"/>
    </source>
</evidence>
<reference evidence="2" key="1">
    <citation type="journal article" name="DNA Res.">
        <title>The physiological potential of anammox bacteria as revealed by their core genome structure.</title>
        <authorList>
            <person name="Okubo T."/>
            <person name="Toyoda A."/>
            <person name="Fukuhara K."/>
            <person name="Uchiyama I."/>
            <person name="Harigaya Y."/>
            <person name="Kuroiwa M."/>
            <person name="Suzuki T."/>
            <person name="Murakami Y."/>
            <person name="Suwa Y."/>
            <person name="Takami H."/>
        </authorList>
    </citation>
    <scope>NUCLEOTIDE SEQUENCE</scope>
    <source>
        <strain evidence="2">317325-2</strain>
    </source>
</reference>
<sequence>METLKSILQVAGPIALILGIVGVVASFATFLLSRSLFNNREEFRKLKIAVQGNPTDQQLRKAFELCPEALQYPESQRVSELIKVLNKVEGKKAQTVEVAMTATRQFLALAVICAVIYVASLLIGKQG</sequence>
<keyword evidence="1" id="KW-0812">Transmembrane</keyword>
<keyword evidence="1" id="KW-1133">Transmembrane helix</keyword>
<protein>
    <submittedName>
        <fullName evidence="2">Uncharacterized protein</fullName>
    </submittedName>
</protein>
<evidence type="ECO:0000256" key="1">
    <source>
        <dbReference type="SAM" id="Phobius"/>
    </source>
</evidence>
<feature type="transmembrane region" description="Helical" evidence="1">
    <location>
        <begin position="106"/>
        <end position="124"/>
    </location>
</feature>
<organism evidence="2 3">
    <name type="scientific">Candidatus Nitrosymbiomonas proteolyticus</name>
    <dbReference type="NCBI Taxonomy" id="2608984"/>
    <lineage>
        <taxon>Bacteria</taxon>
        <taxon>Bacillati</taxon>
        <taxon>Armatimonadota</taxon>
        <taxon>Armatimonadota incertae sedis</taxon>
        <taxon>Candidatus Nitrosymbiomonas</taxon>
    </lineage>
</organism>
<dbReference type="KEGG" id="npy:NPRO_24030"/>
<name>A0A809RDU3_9BACT</name>
<proteinExistence type="predicted"/>
<feature type="transmembrane region" description="Helical" evidence="1">
    <location>
        <begin position="14"/>
        <end position="37"/>
    </location>
</feature>
<gene>
    <name evidence="2" type="ORF">NPRO_24030</name>
</gene>
<evidence type="ECO:0000313" key="2">
    <source>
        <dbReference type="EMBL" id="BBO24808.1"/>
    </source>
</evidence>
<dbReference type="AlphaFoldDB" id="A0A809RDU3"/>